<keyword evidence="1" id="KW-0805">Transcription regulation</keyword>
<feature type="domain" description="HTH cro/C1-type" evidence="4">
    <location>
        <begin position="12"/>
        <end position="66"/>
    </location>
</feature>
<dbReference type="SUPFAM" id="SSF51182">
    <property type="entry name" value="RmlC-like cupins"/>
    <property type="match status" value="1"/>
</dbReference>
<dbReference type="Proteomes" id="UP000197058">
    <property type="component" value="Chromosome"/>
</dbReference>
<dbReference type="SUPFAM" id="SSF47413">
    <property type="entry name" value="lambda repressor-like DNA-binding domains"/>
    <property type="match status" value="1"/>
</dbReference>
<dbReference type="KEGG" id="sscu:CEP64_00740"/>
<dbReference type="InterPro" id="IPR001387">
    <property type="entry name" value="Cro/C1-type_HTH"/>
</dbReference>
<dbReference type="Gene3D" id="1.10.260.40">
    <property type="entry name" value="lambda repressor-like DNA-binding domains"/>
    <property type="match status" value="1"/>
</dbReference>
<evidence type="ECO:0000313" key="5">
    <source>
        <dbReference type="EMBL" id="ASE33174.1"/>
    </source>
</evidence>
<proteinExistence type="predicted"/>
<dbReference type="PROSITE" id="PS50943">
    <property type="entry name" value="HTH_CROC1"/>
    <property type="match status" value="1"/>
</dbReference>
<evidence type="ECO:0000256" key="3">
    <source>
        <dbReference type="ARBA" id="ARBA00023163"/>
    </source>
</evidence>
<dbReference type="Pfam" id="PF07883">
    <property type="entry name" value="Cupin_2"/>
    <property type="match status" value="1"/>
</dbReference>
<evidence type="ECO:0000256" key="1">
    <source>
        <dbReference type="ARBA" id="ARBA00023015"/>
    </source>
</evidence>
<keyword evidence="3" id="KW-0804">Transcription</keyword>
<dbReference type="CDD" id="cd02209">
    <property type="entry name" value="cupin_XRE_C"/>
    <property type="match status" value="1"/>
</dbReference>
<organism evidence="5 6">
    <name type="scientific">Mammaliicoccus sciuri</name>
    <name type="common">Staphylococcus sciuri</name>
    <dbReference type="NCBI Taxonomy" id="1296"/>
    <lineage>
        <taxon>Bacteria</taxon>
        <taxon>Bacillati</taxon>
        <taxon>Bacillota</taxon>
        <taxon>Bacilli</taxon>
        <taxon>Bacillales</taxon>
        <taxon>Staphylococcaceae</taxon>
        <taxon>Mammaliicoccus</taxon>
    </lineage>
</organism>
<evidence type="ECO:0000259" key="4">
    <source>
        <dbReference type="PROSITE" id="PS50943"/>
    </source>
</evidence>
<dbReference type="InterPro" id="IPR014710">
    <property type="entry name" value="RmlC-like_jellyroll"/>
</dbReference>
<accession>A0AAI8DF28</accession>
<dbReference type="SMART" id="SM00530">
    <property type="entry name" value="HTH_XRE"/>
    <property type="match status" value="1"/>
</dbReference>
<sequence length="186" mass="21087">MKDIHTIVAHNLSQYRTSQQLSLSTVSKLTGVSKTMLNQIENGQSNPTITTLWKIANGLHLPISDLISNKEDNINCVSKSDITPIYNDNQSVTIYPYFPFNIDKNFEMFNMILLSGAEMISEGHHNGSEEYIIVHSGILEIDINGVKHTVRQDDAIRFESDVTHTYRNIGKEDVHLTATIQYQQHK</sequence>
<keyword evidence="2" id="KW-0238">DNA-binding</keyword>
<dbReference type="InterPro" id="IPR011051">
    <property type="entry name" value="RmlC_Cupin_sf"/>
</dbReference>
<dbReference type="RefSeq" id="WP_088592150.1">
    <property type="nucleotide sequence ID" value="NZ_CP022046.2"/>
</dbReference>
<dbReference type="GO" id="GO:0003700">
    <property type="term" value="F:DNA-binding transcription factor activity"/>
    <property type="evidence" value="ECO:0007669"/>
    <property type="project" value="TreeGrafter"/>
</dbReference>
<dbReference type="InterPro" id="IPR050807">
    <property type="entry name" value="TransReg_Diox_bact_type"/>
</dbReference>
<dbReference type="InterPro" id="IPR013096">
    <property type="entry name" value="Cupin_2"/>
</dbReference>
<protein>
    <submittedName>
        <fullName evidence="5">XRE family transcriptional regulator</fullName>
    </submittedName>
</protein>
<dbReference type="EMBL" id="CP022046">
    <property type="protein sequence ID" value="ASE33174.1"/>
    <property type="molecule type" value="Genomic_DNA"/>
</dbReference>
<gene>
    <name evidence="5" type="ORF">CEP64_00740</name>
</gene>
<dbReference type="GO" id="GO:0005829">
    <property type="term" value="C:cytosol"/>
    <property type="evidence" value="ECO:0007669"/>
    <property type="project" value="TreeGrafter"/>
</dbReference>
<reference evidence="6" key="1">
    <citation type="submission" date="2017-06" db="EMBL/GenBank/DDBJ databases">
        <title>FDA dAtabase for Regulatory Grade micrObial Sequences (FDA-ARGOS): Supporting development and validation of Infectious Disease Dx tests.</title>
        <authorList>
            <person name="Goldberg B."/>
            <person name="Campos J."/>
            <person name="Tallon L."/>
            <person name="Sadzewicz L."/>
            <person name="Sengamalay N."/>
            <person name="Ott S."/>
            <person name="Godinez A."/>
            <person name="Nagaraj S."/>
            <person name="Vavikolanu K."/>
            <person name="Nadendla S."/>
            <person name="George J."/>
            <person name="Geyer C."/>
            <person name="Sichtig H."/>
        </authorList>
    </citation>
    <scope>NUCLEOTIDE SEQUENCE [LARGE SCALE GENOMIC DNA]</scope>
    <source>
        <strain evidence="6">FDAARGOS_285</strain>
    </source>
</reference>
<dbReference type="GO" id="GO:0003677">
    <property type="term" value="F:DNA binding"/>
    <property type="evidence" value="ECO:0007669"/>
    <property type="project" value="UniProtKB-KW"/>
</dbReference>
<dbReference type="PANTHER" id="PTHR46797">
    <property type="entry name" value="HTH-TYPE TRANSCRIPTIONAL REGULATOR"/>
    <property type="match status" value="1"/>
</dbReference>
<dbReference type="Gene3D" id="2.60.120.10">
    <property type="entry name" value="Jelly Rolls"/>
    <property type="match status" value="1"/>
</dbReference>
<name>A0AAI8DF28_MAMSC</name>
<dbReference type="InterPro" id="IPR010982">
    <property type="entry name" value="Lambda_DNA-bd_dom_sf"/>
</dbReference>
<dbReference type="Pfam" id="PF01381">
    <property type="entry name" value="HTH_3"/>
    <property type="match status" value="1"/>
</dbReference>
<dbReference type="CDD" id="cd00093">
    <property type="entry name" value="HTH_XRE"/>
    <property type="match status" value="1"/>
</dbReference>
<evidence type="ECO:0000256" key="2">
    <source>
        <dbReference type="ARBA" id="ARBA00023125"/>
    </source>
</evidence>
<dbReference type="AlphaFoldDB" id="A0AAI8DF28"/>
<evidence type="ECO:0000313" key="6">
    <source>
        <dbReference type="Proteomes" id="UP000197058"/>
    </source>
</evidence>
<dbReference type="PANTHER" id="PTHR46797:SF23">
    <property type="entry name" value="HTH-TYPE TRANSCRIPTIONAL REGULATOR SUTR"/>
    <property type="match status" value="1"/>
</dbReference>